<dbReference type="Pfam" id="PF06870">
    <property type="entry name" value="RNA_pol_I_A49"/>
    <property type="match status" value="1"/>
</dbReference>
<dbReference type="OrthoDB" id="532500at2759"/>
<dbReference type="AlphaFoldDB" id="A0A376B6D7"/>
<dbReference type="PANTHER" id="PTHR14440">
    <property type="entry name" value="DNA-DIRECTED RNA POLYMERASE I SUBUNIT RPA49"/>
    <property type="match status" value="1"/>
</dbReference>
<gene>
    <name evidence="6" type="ORF">SCODWIG_01795</name>
</gene>
<comment type="subcellular location">
    <subcellularLocation>
        <location evidence="1">Nucleus</location>
        <location evidence="1">Nucleolus</location>
    </subcellularLocation>
</comment>
<dbReference type="GO" id="GO:0003677">
    <property type="term" value="F:DNA binding"/>
    <property type="evidence" value="ECO:0007669"/>
    <property type="project" value="InterPro"/>
</dbReference>
<dbReference type="InterPro" id="IPR009668">
    <property type="entry name" value="RNA_pol-assoc_fac_A49-like"/>
</dbReference>
<evidence type="ECO:0000256" key="3">
    <source>
        <dbReference type="ARBA" id="ARBA00022478"/>
    </source>
</evidence>
<dbReference type="EMBL" id="UFAJ01000256">
    <property type="protein sequence ID" value="SSD60034.1"/>
    <property type="molecule type" value="Genomic_DNA"/>
</dbReference>
<dbReference type="VEuPathDB" id="FungiDB:SCODWIG_01795"/>
<evidence type="ECO:0000256" key="4">
    <source>
        <dbReference type="ARBA" id="ARBA00023163"/>
    </source>
</evidence>
<keyword evidence="4" id="KW-0804">Transcription</keyword>
<dbReference type="GO" id="GO:0006351">
    <property type="term" value="P:DNA-templated transcription"/>
    <property type="evidence" value="ECO:0007669"/>
    <property type="project" value="InterPro"/>
</dbReference>
<evidence type="ECO:0000313" key="6">
    <source>
        <dbReference type="EMBL" id="SSD60034.1"/>
    </source>
</evidence>
<evidence type="ECO:0000256" key="1">
    <source>
        <dbReference type="ARBA" id="ARBA00004604"/>
    </source>
</evidence>
<name>A0A376B6D7_9ASCO</name>
<accession>A0A376B6D7</accession>
<keyword evidence="5" id="KW-0539">Nucleus</keyword>
<comment type="similarity">
    <text evidence="2">Belongs to the eukaryotic RPA49/POLR1E RNA polymerase subunit family.</text>
</comment>
<reference evidence="7" key="1">
    <citation type="submission" date="2018-06" db="EMBL/GenBank/DDBJ databases">
        <authorList>
            <person name="Guldener U."/>
        </authorList>
    </citation>
    <scope>NUCLEOTIDE SEQUENCE [LARGE SCALE GENOMIC DNA]</scope>
    <source>
        <strain evidence="7">UTAD17</strain>
    </source>
</reference>
<proteinExistence type="inferred from homology"/>
<dbReference type="Proteomes" id="UP000262825">
    <property type="component" value="Unassembled WGS sequence"/>
</dbReference>
<keyword evidence="3 6" id="KW-0240">DNA-directed RNA polymerase</keyword>
<protein>
    <submittedName>
        <fullName evidence="6">Probable DNA-directed RNA polymerase I subunit RPA49</fullName>
    </submittedName>
</protein>
<evidence type="ECO:0000313" key="7">
    <source>
        <dbReference type="Proteomes" id="UP000262825"/>
    </source>
</evidence>
<sequence>MNSKNNSTEIKVSAVHDEPACVIANFFKGFNAPRDTECKLYKKRKHVDIDDIEDSKQQPEYLLHGENERLEYDASSNNFEPSQYIVGIYNPKEKKIELYKAPFVSNATVIAKSKKYLSGPKIKQAKDVRASTMRNALGEAFGTKKAKKAIADLERNRVDATKLADNVIDIVDSVNIAVQNLPTRQQLDDNIERPIPACNVDATDVENVYPISSIIPKKEWQFIRCNSIMKETDLSLKLELLPYSKGQYITKKLGNFNSDTPMRKWQLLYYLSLLLGVYDNRRSHSKEKLLEKLNGPPDALVDGILDRFTILKPGVFGRSKDRSFVIDPQNEDKLLCYILCCILHLDNFMVEITPLAQELGMKPSRLVALFRTLGCIVKGATVSQAEAFNIPKSTAASYKIATLKVPFKLPEMARRGRRRQ</sequence>
<dbReference type="GO" id="GO:0000428">
    <property type="term" value="C:DNA-directed RNA polymerase complex"/>
    <property type="evidence" value="ECO:0007669"/>
    <property type="project" value="UniProtKB-KW"/>
</dbReference>
<dbReference type="GO" id="GO:0005730">
    <property type="term" value="C:nucleolus"/>
    <property type="evidence" value="ECO:0007669"/>
    <property type="project" value="UniProtKB-SubCell"/>
</dbReference>
<organism evidence="6 7">
    <name type="scientific">Saccharomycodes ludwigii</name>
    <dbReference type="NCBI Taxonomy" id="36035"/>
    <lineage>
        <taxon>Eukaryota</taxon>
        <taxon>Fungi</taxon>
        <taxon>Dikarya</taxon>
        <taxon>Ascomycota</taxon>
        <taxon>Saccharomycotina</taxon>
        <taxon>Saccharomycetes</taxon>
        <taxon>Saccharomycodales</taxon>
        <taxon>Saccharomycodaceae</taxon>
        <taxon>Saccharomycodes</taxon>
    </lineage>
</organism>
<evidence type="ECO:0000256" key="2">
    <source>
        <dbReference type="ARBA" id="ARBA00009430"/>
    </source>
</evidence>
<evidence type="ECO:0000256" key="5">
    <source>
        <dbReference type="ARBA" id="ARBA00023242"/>
    </source>
</evidence>
<keyword evidence="7" id="KW-1185">Reference proteome</keyword>